<dbReference type="Proteomes" id="UP000008922">
    <property type="component" value="Chromosome"/>
</dbReference>
<accession>E8N004</accession>
<dbReference type="AlphaFoldDB" id="E8N004"/>
<dbReference type="InParanoid" id="E8N004"/>
<evidence type="ECO:0000313" key="2">
    <source>
        <dbReference type="Proteomes" id="UP000008922"/>
    </source>
</evidence>
<protein>
    <submittedName>
        <fullName evidence="1">Uncharacterized protein</fullName>
    </submittedName>
</protein>
<sequence>MELQELVIAIAEVGKEHPSRPLLHEVEIFRHFFVQGEIDWKNLDQRDGSLTRRETLTRFLLLCAVLDQGPDIEGIRRMLIETTNELYRKEIRFLHKPISFFSEIGVAIDEILARHEAIKNIRARVWAEANRSNPARYNLFMDNASQVLGYAIFRWGVPLSLPYLLEKDRQKENLSGENALLDYLESYDSAERMTQQLKDHSRYGLGKAIGDKASHLFGKWLVSSFRLTRQSGDGWDDFSYEVPYDSNAGRVLWRTGFLLHWADEEDFKKQLVLQSGKGKGNTTYLRVTNLRGMKAVKNVGDNLKEPYEEICLRHLKTHKKRPKNFQIQQIQHIYLWQNRGRGLHAAHFDDGLIFIGTHYCFNHDQPDCQQCPINTLCMGYSSERRLIRDFRT</sequence>
<reference evidence="1 2" key="1">
    <citation type="submission" date="2010-12" db="EMBL/GenBank/DDBJ databases">
        <title>Whole genome sequence of Anaerolinea thermophila UNI-1.</title>
        <authorList>
            <person name="Narita-Yamada S."/>
            <person name="Kishi E."/>
            <person name="Watanabe Y."/>
            <person name="Takasaki K."/>
            <person name="Ankai A."/>
            <person name="Oguchi A."/>
            <person name="Fukui S."/>
            <person name="Takahashi M."/>
            <person name="Yashiro I."/>
            <person name="Hosoyama A."/>
            <person name="Sekiguchi Y."/>
            <person name="Hanada S."/>
            <person name="Fujita N."/>
        </authorList>
    </citation>
    <scope>NUCLEOTIDE SEQUENCE [LARGE SCALE GENOMIC DNA]</scope>
    <source>
        <strain evidence="2">DSM 14523 / JCM 11388 / NBRC 100420 / UNI-1</strain>
    </source>
</reference>
<dbReference type="HOGENOM" id="CLU_703293_0_0_0"/>
<gene>
    <name evidence="1" type="ordered locus">ANT_03050</name>
</gene>
<keyword evidence="2" id="KW-1185">Reference proteome</keyword>
<dbReference type="OrthoDB" id="9800977at2"/>
<dbReference type="Gene3D" id="1.10.1670.10">
    <property type="entry name" value="Helix-hairpin-Helix base-excision DNA repair enzymes (C-terminal)"/>
    <property type="match status" value="1"/>
</dbReference>
<dbReference type="InterPro" id="IPR023170">
    <property type="entry name" value="HhH_base_excis_C"/>
</dbReference>
<dbReference type="KEGG" id="atm:ANT_03050"/>
<organism evidence="1 2">
    <name type="scientific">Anaerolinea thermophila (strain DSM 14523 / JCM 11388 / NBRC 100420 / UNI-1)</name>
    <dbReference type="NCBI Taxonomy" id="926569"/>
    <lineage>
        <taxon>Bacteria</taxon>
        <taxon>Bacillati</taxon>
        <taxon>Chloroflexota</taxon>
        <taxon>Anaerolineae</taxon>
        <taxon>Anaerolineales</taxon>
        <taxon>Anaerolineaceae</taxon>
        <taxon>Anaerolinea</taxon>
    </lineage>
</organism>
<dbReference type="EMBL" id="AP012029">
    <property type="protein sequence ID" value="BAJ62339.1"/>
    <property type="molecule type" value="Genomic_DNA"/>
</dbReference>
<evidence type="ECO:0000313" key="1">
    <source>
        <dbReference type="EMBL" id="BAJ62339.1"/>
    </source>
</evidence>
<dbReference type="RefSeq" id="WP_013558736.1">
    <property type="nucleotide sequence ID" value="NC_014960.1"/>
</dbReference>
<dbReference type="STRING" id="926569.ANT_03050"/>
<proteinExistence type="predicted"/>
<name>E8N004_ANATU</name>